<proteinExistence type="predicted"/>
<evidence type="ECO:0000259" key="1">
    <source>
        <dbReference type="Pfam" id="PF03161"/>
    </source>
</evidence>
<dbReference type="Gene3D" id="3.10.28.10">
    <property type="entry name" value="Homing endonucleases"/>
    <property type="match status" value="2"/>
</dbReference>
<protein>
    <submittedName>
        <fullName evidence="2">LAGLIDADG endonuclease</fullName>
    </submittedName>
</protein>
<dbReference type="RefSeq" id="YP_009659069.1">
    <property type="nucleotide sequence ID" value="NC_042880.1"/>
</dbReference>
<accession>A0A4P8NPT7</accession>
<keyword evidence="2" id="KW-0496">Mitochondrion</keyword>
<dbReference type="SUPFAM" id="SSF55608">
    <property type="entry name" value="Homing endonucleases"/>
    <property type="match status" value="1"/>
</dbReference>
<dbReference type="EMBL" id="MK292704">
    <property type="protein sequence ID" value="QCQ69067.1"/>
    <property type="molecule type" value="Genomic_DNA"/>
</dbReference>
<dbReference type="InterPro" id="IPR027434">
    <property type="entry name" value="Homing_endonucl"/>
</dbReference>
<gene>
    <name evidence="2" type="primary">iorf212</name>
</gene>
<dbReference type="GO" id="GO:0004519">
    <property type="term" value="F:endonuclease activity"/>
    <property type="evidence" value="ECO:0007669"/>
    <property type="project" value="UniProtKB-KW"/>
</dbReference>
<name>A0A4P8NPT7_9FUNG</name>
<keyword evidence="2" id="KW-0540">Nuclease</keyword>
<organism evidence="2">
    <name type="scientific">Chytriomyces confervae</name>
    <dbReference type="NCBI Taxonomy" id="246404"/>
    <lineage>
        <taxon>Eukaryota</taxon>
        <taxon>Fungi</taxon>
        <taxon>Fungi incertae sedis</taxon>
        <taxon>Chytridiomycota</taxon>
        <taxon>Chytridiomycota incertae sedis</taxon>
        <taxon>Chytridiomycetes</taxon>
        <taxon>Chytridiales</taxon>
        <taxon>Chytriomycetaceae</taxon>
        <taxon>Chytriomyces</taxon>
    </lineage>
</organism>
<dbReference type="GeneID" id="40506613"/>
<reference evidence="2" key="1">
    <citation type="journal article" date="2018" name="BMC Evol. Biol.">
        <title>The linear mitochondrial genome of the quarantine chytrid Synchytrium endobioticum; insights into the evolution and recent history of an obligate biotrophic plant pathogen.</title>
        <authorList>
            <person name="van de Vossenberg B.T.L.H."/>
            <person name="Brankovics B."/>
            <person name="Nguyen H.D.T."/>
            <person name="van Gent-Pelzer M.P.E."/>
            <person name="Smith D."/>
            <person name="Dadej K."/>
            <person name="Przetakiewicz J."/>
            <person name="Kreuze J.F."/>
            <person name="Boerma M."/>
            <person name="van Leeuwen G.C.M."/>
            <person name="Andre Levesque C."/>
            <person name="van der Lee T.A.J."/>
        </authorList>
    </citation>
    <scope>NUCLEOTIDE SEQUENCE</scope>
    <source>
        <strain evidence="2">CBS 675.73</strain>
    </source>
</reference>
<keyword evidence="2" id="KW-0255">Endonuclease</keyword>
<evidence type="ECO:0000313" key="2">
    <source>
        <dbReference type="EMBL" id="QCQ69067.1"/>
    </source>
</evidence>
<sequence>MAIGQTKTKSHLRIGPHNLDVISFLFGAILSDAQAERHGNGTRVVLQQESTNREFLTWYTSFLAMRGYTYPAITILSRVGANNTKRFYSRGSTWTYTSFNWLHECFYVKGVKVVPSNDILFTYLTPMALAIWIMGDGYATASGCRLCTNCFSKADCERICHVLGVQFGLNTSVNSAGAPNQWVVYIGADSLPTLQSMVKEHMVPSMYYKVHL</sequence>
<dbReference type="Pfam" id="PF03161">
    <property type="entry name" value="LAGLIDADG_2"/>
    <property type="match status" value="1"/>
</dbReference>
<dbReference type="AlphaFoldDB" id="A0A4P8NPT7"/>
<feature type="domain" description="Homing endonuclease LAGLIDADG" evidence="1">
    <location>
        <begin position="23"/>
        <end position="194"/>
    </location>
</feature>
<geneLocation type="mitochondrion" evidence="2"/>
<keyword evidence="2" id="KW-0378">Hydrolase</keyword>
<dbReference type="InterPro" id="IPR004860">
    <property type="entry name" value="LAGLIDADG_dom"/>
</dbReference>